<dbReference type="NCBIfam" id="TIGR00552">
    <property type="entry name" value="nadE"/>
    <property type="match status" value="1"/>
</dbReference>
<feature type="transmembrane region" description="Helical" evidence="11">
    <location>
        <begin position="24"/>
        <end position="46"/>
    </location>
</feature>
<evidence type="ECO:0000256" key="5">
    <source>
        <dbReference type="ARBA" id="ARBA00022840"/>
    </source>
</evidence>
<dbReference type="Gene3D" id="3.40.50.620">
    <property type="entry name" value="HUPs"/>
    <property type="match status" value="1"/>
</dbReference>
<keyword evidence="14" id="KW-1185">Reference proteome</keyword>
<dbReference type="GO" id="GO:0008795">
    <property type="term" value="F:NAD+ synthase activity"/>
    <property type="evidence" value="ECO:0007669"/>
    <property type="project" value="UniProtKB-EC"/>
</dbReference>
<proteinExistence type="inferred from homology"/>
<dbReference type="CDD" id="cd00553">
    <property type="entry name" value="NAD_synthase"/>
    <property type="match status" value="1"/>
</dbReference>
<evidence type="ECO:0000259" key="12">
    <source>
        <dbReference type="Pfam" id="PF02540"/>
    </source>
</evidence>
<evidence type="ECO:0000256" key="7">
    <source>
        <dbReference type="ARBA" id="ARBA00023027"/>
    </source>
</evidence>
<evidence type="ECO:0000313" key="14">
    <source>
        <dbReference type="Proteomes" id="UP001434737"/>
    </source>
</evidence>
<evidence type="ECO:0000256" key="3">
    <source>
        <dbReference type="ARBA" id="ARBA00022723"/>
    </source>
</evidence>
<keyword evidence="6 8" id="KW-0460">Magnesium</keyword>
<comment type="subunit">
    <text evidence="8">Homodimer.</text>
</comment>
<dbReference type="InterPro" id="IPR022310">
    <property type="entry name" value="NAD/GMP_synthase"/>
</dbReference>
<dbReference type="Pfam" id="PF02540">
    <property type="entry name" value="NAD_synthase"/>
    <property type="match status" value="1"/>
</dbReference>
<evidence type="ECO:0000256" key="4">
    <source>
        <dbReference type="ARBA" id="ARBA00022741"/>
    </source>
</evidence>
<feature type="binding site" evidence="8">
    <location>
        <begin position="27"/>
        <end position="34"/>
    </location>
    <ligand>
        <name>ATP</name>
        <dbReference type="ChEBI" id="CHEBI:30616"/>
    </ligand>
</feature>
<evidence type="ECO:0000256" key="1">
    <source>
        <dbReference type="ARBA" id="ARBA00005859"/>
    </source>
</evidence>
<dbReference type="PANTHER" id="PTHR23090:SF9">
    <property type="entry name" value="GLUTAMINE-DEPENDENT NAD(+) SYNTHETASE"/>
    <property type="match status" value="1"/>
</dbReference>
<evidence type="ECO:0000256" key="6">
    <source>
        <dbReference type="ARBA" id="ARBA00022842"/>
    </source>
</evidence>
<protein>
    <recommendedName>
        <fullName evidence="8 10">NH(3)-dependent NAD(+) synthetase</fullName>
        <ecNumber evidence="8 10">6.3.1.5</ecNumber>
    </recommendedName>
</protein>
<feature type="binding site" description="in other chain" evidence="8">
    <location>
        <position position="120"/>
    </location>
    <ligand>
        <name>deamido-NAD(+)</name>
        <dbReference type="ChEBI" id="CHEBI:58437"/>
        <note>ligand shared between two neighboring subunits</note>
    </ligand>
</feature>
<dbReference type="Proteomes" id="UP001434737">
    <property type="component" value="Chromosome"/>
</dbReference>
<dbReference type="InterPro" id="IPR014729">
    <property type="entry name" value="Rossmann-like_a/b/a_fold"/>
</dbReference>
<comment type="caution">
    <text evidence="8">Lacks conserved residue(s) required for the propagation of feature annotation.</text>
</comment>
<accession>A0ABZ3F4W9</accession>
<evidence type="ECO:0000256" key="2">
    <source>
        <dbReference type="ARBA" id="ARBA00022598"/>
    </source>
</evidence>
<evidence type="ECO:0000256" key="11">
    <source>
        <dbReference type="SAM" id="Phobius"/>
    </source>
</evidence>
<keyword evidence="3 8" id="KW-0479">Metal-binding</keyword>
<feature type="binding site" evidence="8">
    <location>
        <position position="33"/>
    </location>
    <ligand>
        <name>Mg(2+)</name>
        <dbReference type="ChEBI" id="CHEBI:18420"/>
    </ligand>
</feature>
<comment type="pathway">
    <text evidence="8">Cofactor biosynthesis; NAD(+) biosynthesis; NAD(+) from deamido-NAD(+) (ammonia route): step 1/1.</text>
</comment>
<dbReference type="NCBIfam" id="NF010587">
    <property type="entry name" value="PRK13980.1"/>
    <property type="match status" value="1"/>
</dbReference>
<dbReference type="HAMAP" id="MF_00193">
    <property type="entry name" value="NadE_ammonia_dep"/>
    <property type="match status" value="1"/>
</dbReference>
<dbReference type="InterPro" id="IPR003694">
    <property type="entry name" value="NAD_synthase"/>
</dbReference>
<keyword evidence="11" id="KW-0472">Membrane</keyword>
<dbReference type="SUPFAM" id="SSF52402">
    <property type="entry name" value="Adenine nucleotide alpha hydrolases-like"/>
    <property type="match status" value="1"/>
</dbReference>
<keyword evidence="11" id="KW-1133">Transmembrane helix</keyword>
<dbReference type="InterPro" id="IPR022926">
    <property type="entry name" value="NH(3)-dep_NAD(+)_synth"/>
</dbReference>
<feature type="binding site" evidence="8">
    <location>
        <position position="191"/>
    </location>
    <ligand>
        <name>ATP</name>
        <dbReference type="ChEBI" id="CHEBI:30616"/>
    </ligand>
</feature>
<dbReference type="PANTHER" id="PTHR23090">
    <property type="entry name" value="NH 3 /GLUTAMINE-DEPENDENT NAD + SYNTHETASE"/>
    <property type="match status" value="1"/>
</dbReference>
<evidence type="ECO:0000313" key="13">
    <source>
        <dbReference type="EMBL" id="XAM17223.1"/>
    </source>
</evidence>
<name>A0ABZ3F4W9_9HELI</name>
<reference evidence="13 14" key="1">
    <citation type="submission" date="2024-02" db="EMBL/GenBank/DDBJ databases">
        <title>Genome and pathogenicity analysis of Helicobacter mastomyrinus isolated from mice.</title>
        <authorList>
            <person name="Zhu L."/>
        </authorList>
    </citation>
    <scope>NUCLEOTIDE SEQUENCE [LARGE SCALE GENOMIC DNA]</scope>
    <source>
        <strain evidence="13 14">Hm-17</strain>
    </source>
</reference>
<keyword evidence="4 8" id="KW-0547">Nucleotide-binding</keyword>
<evidence type="ECO:0000256" key="9">
    <source>
        <dbReference type="RuleBase" id="RU003811"/>
    </source>
</evidence>
<keyword evidence="11" id="KW-0812">Transmembrane</keyword>
<comment type="similarity">
    <text evidence="1 8 9">Belongs to the NAD synthetase family.</text>
</comment>
<keyword evidence="7 8" id="KW-0520">NAD</keyword>
<keyword evidence="5 8" id="KW-0067">ATP-binding</keyword>
<evidence type="ECO:0000256" key="8">
    <source>
        <dbReference type="HAMAP-Rule" id="MF_00193"/>
    </source>
</evidence>
<keyword evidence="2 8" id="KW-0436">Ligase</keyword>
<dbReference type="EC" id="6.3.1.5" evidence="8 10"/>
<organism evidence="13 14">
    <name type="scientific">Helicobacter mastomyrinus</name>
    <dbReference type="NCBI Taxonomy" id="287948"/>
    <lineage>
        <taxon>Bacteria</taxon>
        <taxon>Pseudomonadati</taxon>
        <taxon>Campylobacterota</taxon>
        <taxon>Epsilonproteobacteria</taxon>
        <taxon>Campylobacterales</taxon>
        <taxon>Helicobacteraceae</taxon>
        <taxon>Helicobacter</taxon>
    </lineage>
</organism>
<evidence type="ECO:0000256" key="10">
    <source>
        <dbReference type="RuleBase" id="RU003812"/>
    </source>
</evidence>
<comment type="function">
    <text evidence="8">Catalyzes the ATP-dependent amidation of deamido-NAD to form NAD. Uses ammonia as a nitrogen source.</text>
</comment>
<feature type="domain" description="NAD/GMP synthase" evidence="12">
    <location>
        <begin position="5"/>
        <end position="265"/>
    </location>
</feature>
<dbReference type="RefSeq" id="WP_343352956.1">
    <property type="nucleotide sequence ID" value="NZ_CP145316.1"/>
</dbReference>
<gene>
    <name evidence="8" type="primary">nadE</name>
    <name evidence="13" type="ORF">V3I05_05900</name>
</gene>
<sequence length="277" mass="30754">MDAFVQEGTRFIQKQFEKRGFKKAILGLSGGVDSAVVAFLAVIALGKDNVRALLMPSLSSHHTHFDDALSLTQFLDIDSKIIQLSPFQKSFAQEEGMELDRLMSKLDSLQKMRMGNFCARMRMAFLYDGASADNALVLGTSNKSEILLGYGTIFGDLACAINPIGGLYKTEVFALAQMLGVPQHIISKKPSADLLFNQSDEADLGYSYECIDTFLRALSDMGGIDIDIESREEIKNILCKKGFEANMVESLCARVWNNAFKRTMPTIFHYRECNAVD</sequence>
<dbReference type="EMBL" id="CP145316">
    <property type="protein sequence ID" value="XAM17223.1"/>
    <property type="molecule type" value="Genomic_DNA"/>
</dbReference>
<comment type="catalytic activity">
    <reaction evidence="8 10">
        <text>deamido-NAD(+) + NH4(+) + ATP = AMP + diphosphate + NAD(+) + H(+)</text>
        <dbReference type="Rhea" id="RHEA:21188"/>
        <dbReference type="ChEBI" id="CHEBI:15378"/>
        <dbReference type="ChEBI" id="CHEBI:28938"/>
        <dbReference type="ChEBI" id="CHEBI:30616"/>
        <dbReference type="ChEBI" id="CHEBI:33019"/>
        <dbReference type="ChEBI" id="CHEBI:57540"/>
        <dbReference type="ChEBI" id="CHEBI:58437"/>
        <dbReference type="ChEBI" id="CHEBI:456215"/>
        <dbReference type="EC" id="6.3.1.5"/>
    </reaction>
</comment>
<feature type="binding site" evidence="8">
    <location>
        <position position="140"/>
    </location>
    <ligand>
        <name>ATP</name>
        <dbReference type="ChEBI" id="CHEBI:30616"/>
    </ligand>
</feature>
<feature type="binding site" evidence="8">
    <location>
        <position position="145"/>
    </location>
    <ligand>
        <name>Mg(2+)</name>
        <dbReference type="ChEBI" id="CHEBI:18420"/>
    </ligand>
</feature>
<feature type="binding site" evidence="8">
    <location>
        <position position="169"/>
    </location>
    <ligand>
        <name>ATP</name>
        <dbReference type="ChEBI" id="CHEBI:30616"/>
    </ligand>
</feature>